<dbReference type="Pfam" id="PF02575">
    <property type="entry name" value="YbaB_DNA_bd"/>
    <property type="match status" value="1"/>
</dbReference>
<evidence type="ECO:0000313" key="7">
    <source>
        <dbReference type="Proteomes" id="UP000572953"/>
    </source>
</evidence>
<comment type="function">
    <text evidence="2">Binds to DNA and alters its conformation. May be involved in regulation of gene expression, nucleoid organization and DNA protection.</text>
</comment>
<gene>
    <name evidence="3" type="ORF">EBV32_03125</name>
    <name evidence="6" type="ORF">EBV78_01335</name>
    <name evidence="4" type="ORF">EBX29_03680</name>
    <name evidence="5" type="ORF">EBX74_01735</name>
</gene>
<comment type="similarity">
    <text evidence="2">Belongs to the YbaB/EbfC family.</text>
</comment>
<dbReference type="InterPro" id="IPR004401">
    <property type="entry name" value="YbaB/EbfC"/>
</dbReference>
<dbReference type="Proteomes" id="UP000699985">
    <property type="component" value="Unassembled WGS sequence"/>
</dbReference>
<dbReference type="EMBL" id="RGOB01000032">
    <property type="protein sequence ID" value="NCU53015.1"/>
    <property type="molecule type" value="Genomic_DNA"/>
</dbReference>
<evidence type="ECO:0000256" key="1">
    <source>
        <dbReference type="ARBA" id="ARBA00023125"/>
    </source>
</evidence>
<sequence length="105" mass="11585">MDFGGMLKKAQEMQQKMMEAKASLKNIQAEGVASNGAVKVILNGNYEMIKINIDPKLMTEEKEVLEDLIIIATNNAKKEIEARSSEEMSKVTGGLKLPPGFKLPF</sequence>
<dbReference type="InterPro" id="IPR036894">
    <property type="entry name" value="YbaB-like_sf"/>
</dbReference>
<dbReference type="AlphaFoldDB" id="A0A845SA53"/>
<dbReference type="PANTHER" id="PTHR33449:SF1">
    <property type="entry name" value="NUCLEOID-ASSOCIATED PROTEIN YBAB"/>
    <property type="match status" value="1"/>
</dbReference>
<name>A0A845SA53_9PROT</name>
<dbReference type="PIRSF" id="PIRSF004555">
    <property type="entry name" value="UCP004555"/>
    <property type="match status" value="1"/>
</dbReference>
<keyword evidence="1 2" id="KW-0238">DNA-binding</keyword>
<dbReference type="HAMAP" id="MF_00274">
    <property type="entry name" value="DNA_YbaB_EbfC"/>
    <property type="match status" value="1"/>
</dbReference>
<dbReference type="EMBL" id="RGET01000043">
    <property type="protein sequence ID" value="NBN88066.1"/>
    <property type="molecule type" value="Genomic_DNA"/>
</dbReference>
<proteinExistence type="inferred from homology"/>
<evidence type="ECO:0000313" key="6">
    <source>
        <dbReference type="EMBL" id="NCU62728.1"/>
    </source>
</evidence>
<dbReference type="GO" id="GO:0003677">
    <property type="term" value="F:DNA binding"/>
    <property type="evidence" value="ECO:0007669"/>
    <property type="project" value="UniProtKB-UniRule"/>
</dbReference>
<dbReference type="Proteomes" id="UP000747791">
    <property type="component" value="Unassembled WGS sequence"/>
</dbReference>
<evidence type="ECO:0000313" key="3">
    <source>
        <dbReference type="EMBL" id="NBN88066.1"/>
    </source>
</evidence>
<protein>
    <recommendedName>
        <fullName evidence="2">Nucleoid-associated protein EBV32_03125</fullName>
    </recommendedName>
</protein>
<evidence type="ECO:0000256" key="2">
    <source>
        <dbReference type="HAMAP-Rule" id="MF_00274"/>
    </source>
</evidence>
<dbReference type="Proteomes" id="UP000713222">
    <property type="component" value="Unassembled WGS sequence"/>
</dbReference>
<dbReference type="SUPFAM" id="SSF82607">
    <property type="entry name" value="YbaB-like"/>
    <property type="match status" value="1"/>
</dbReference>
<dbReference type="NCBIfam" id="TIGR00103">
    <property type="entry name" value="DNA_YbaB_EbfC"/>
    <property type="match status" value="1"/>
</dbReference>
<comment type="subcellular location">
    <subcellularLocation>
        <location evidence="2">Cytoplasm</location>
        <location evidence="2">Nucleoid</location>
    </subcellularLocation>
</comment>
<evidence type="ECO:0000313" key="4">
    <source>
        <dbReference type="EMBL" id="NCU50851.1"/>
    </source>
</evidence>
<accession>A0A845SA53</accession>
<dbReference type="EMBL" id="RGMI01000196">
    <property type="protein sequence ID" value="NCU50851.1"/>
    <property type="molecule type" value="Genomic_DNA"/>
</dbReference>
<organism evidence="6 7">
    <name type="scientific">Candidatus Fonsibacter lacus</name>
    <dbReference type="NCBI Taxonomy" id="2576439"/>
    <lineage>
        <taxon>Bacteria</taxon>
        <taxon>Pseudomonadati</taxon>
        <taxon>Pseudomonadota</taxon>
        <taxon>Alphaproteobacteria</taxon>
        <taxon>Candidatus Pelagibacterales</taxon>
        <taxon>Candidatus Pelagibacterales incertae sedis</taxon>
        <taxon>Candidatus Fonsibacter</taxon>
    </lineage>
</organism>
<dbReference type="EMBL" id="RGGN01000028">
    <property type="protein sequence ID" value="NCU62728.1"/>
    <property type="molecule type" value="Genomic_DNA"/>
</dbReference>
<dbReference type="Proteomes" id="UP000572953">
    <property type="component" value="Unassembled WGS sequence"/>
</dbReference>
<reference evidence="6 7" key="1">
    <citation type="submission" date="2018-10" db="EMBL/GenBank/DDBJ databases">
        <title>Iterative Subtractive Binning of Freshwater Chronoseries Metagenomes Recovers Nearly Complete Genomes from over Four Hundred Novel Species.</title>
        <authorList>
            <person name="Rodriguez-R L.M."/>
            <person name="Tsementzi D."/>
            <person name="Luo C."/>
            <person name="Konstantinidis K.T."/>
        </authorList>
    </citation>
    <scope>NUCLEOTIDE SEQUENCE [LARGE SCALE GENOMIC DNA]</scope>
    <source>
        <strain evidence="6">WB7_2B_003</strain>
        <strain evidence="3">WB7_6_001</strain>
        <strain evidence="4">WB8_1A_003</strain>
        <strain evidence="5">WB8_2A_004</strain>
    </source>
</reference>
<keyword evidence="2" id="KW-0963">Cytoplasm</keyword>
<dbReference type="PANTHER" id="PTHR33449">
    <property type="entry name" value="NUCLEOID-ASSOCIATED PROTEIN YBAB"/>
    <property type="match status" value="1"/>
</dbReference>
<evidence type="ECO:0000313" key="5">
    <source>
        <dbReference type="EMBL" id="NCU53015.1"/>
    </source>
</evidence>
<dbReference type="GO" id="GO:0005829">
    <property type="term" value="C:cytosol"/>
    <property type="evidence" value="ECO:0007669"/>
    <property type="project" value="TreeGrafter"/>
</dbReference>
<dbReference type="Gene3D" id="3.30.1310.10">
    <property type="entry name" value="Nucleoid-associated protein YbaB-like domain"/>
    <property type="match status" value="1"/>
</dbReference>
<comment type="caution">
    <text evidence="6">The sequence shown here is derived from an EMBL/GenBank/DDBJ whole genome shotgun (WGS) entry which is preliminary data.</text>
</comment>
<comment type="subunit">
    <text evidence="2">Homodimer.</text>
</comment>
<dbReference type="GO" id="GO:0043590">
    <property type="term" value="C:bacterial nucleoid"/>
    <property type="evidence" value="ECO:0007669"/>
    <property type="project" value="UniProtKB-UniRule"/>
</dbReference>